<feature type="compositionally biased region" description="Basic and acidic residues" evidence="1">
    <location>
        <begin position="904"/>
        <end position="930"/>
    </location>
</feature>
<feature type="compositionally biased region" description="Polar residues" evidence="1">
    <location>
        <begin position="500"/>
        <end position="510"/>
    </location>
</feature>
<feature type="compositionally biased region" description="Polar residues" evidence="1">
    <location>
        <begin position="1049"/>
        <end position="1059"/>
    </location>
</feature>
<feature type="compositionally biased region" description="Polar residues" evidence="1">
    <location>
        <begin position="303"/>
        <end position="313"/>
    </location>
</feature>
<dbReference type="PANTHER" id="PTHR15484:SF8">
    <property type="entry name" value="DNA-DIRECTED RNA POLYMERASE I SUBUNIT RPA34"/>
    <property type="match status" value="1"/>
</dbReference>
<feature type="compositionally biased region" description="Basic and acidic residues" evidence="1">
    <location>
        <begin position="578"/>
        <end position="587"/>
    </location>
</feature>
<feature type="region of interest" description="Disordered" evidence="1">
    <location>
        <begin position="625"/>
        <end position="647"/>
    </location>
</feature>
<feature type="region of interest" description="Disordered" evidence="1">
    <location>
        <begin position="1"/>
        <end position="20"/>
    </location>
</feature>
<feature type="compositionally biased region" description="Polar residues" evidence="1">
    <location>
        <begin position="1510"/>
        <end position="1528"/>
    </location>
</feature>
<feature type="compositionally biased region" description="Polar residues" evidence="1">
    <location>
        <begin position="1694"/>
        <end position="1706"/>
    </location>
</feature>
<feature type="compositionally biased region" description="Acidic residues" evidence="1">
    <location>
        <begin position="111"/>
        <end position="122"/>
    </location>
</feature>
<feature type="compositionally biased region" description="Basic and acidic residues" evidence="1">
    <location>
        <begin position="1317"/>
        <end position="1332"/>
    </location>
</feature>
<protein>
    <submittedName>
        <fullName evidence="2">Uncharacterized protein</fullName>
    </submittedName>
</protein>
<feature type="region of interest" description="Disordered" evidence="1">
    <location>
        <begin position="723"/>
        <end position="775"/>
    </location>
</feature>
<feature type="region of interest" description="Disordered" evidence="1">
    <location>
        <begin position="893"/>
        <end position="930"/>
    </location>
</feature>
<feature type="compositionally biased region" description="Polar residues" evidence="1">
    <location>
        <begin position="1267"/>
        <end position="1277"/>
    </location>
</feature>
<feature type="compositionally biased region" description="Basic and acidic residues" evidence="1">
    <location>
        <begin position="489"/>
        <end position="499"/>
    </location>
</feature>
<feature type="compositionally biased region" description="Polar residues" evidence="1">
    <location>
        <begin position="1243"/>
        <end position="1259"/>
    </location>
</feature>
<feature type="compositionally biased region" description="Basic and acidic residues" evidence="1">
    <location>
        <begin position="1745"/>
        <end position="1760"/>
    </location>
</feature>
<feature type="compositionally biased region" description="Polar residues" evidence="1">
    <location>
        <begin position="1599"/>
        <end position="1615"/>
    </location>
</feature>
<feature type="compositionally biased region" description="Polar residues" evidence="1">
    <location>
        <begin position="1373"/>
        <end position="1385"/>
    </location>
</feature>
<feature type="region of interest" description="Disordered" evidence="1">
    <location>
        <begin position="955"/>
        <end position="1085"/>
    </location>
</feature>
<dbReference type="PANTHER" id="PTHR15484">
    <property type="entry name" value="DNA-DIRECTED RNA POLYMERASE I SUBUNIT RPA34"/>
    <property type="match status" value="1"/>
</dbReference>
<feature type="compositionally biased region" description="Polar residues" evidence="1">
    <location>
        <begin position="1010"/>
        <end position="1020"/>
    </location>
</feature>
<feature type="region of interest" description="Disordered" evidence="1">
    <location>
        <begin position="1098"/>
        <end position="1296"/>
    </location>
</feature>
<dbReference type="GO" id="GO:0005736">
    <property type="term" value="C:RNA polymerase I complex"/>
    <property type="evidence" value="ECO:0007669"/>
    <property type="project" value="TreeGrafter"/>
</dbReference>
<proteinExistence type="predicted"/>
<dbReference type="Proteomes" id="UP000694701">
    <property type="component" value="Unplaced"/>
</dbReference>
<feature type="compositionally biased region" description="Basic residues" evidence="1">
    <location>
        <begin position="269"/>
        <end position="282"/>
    </location>
</feature>
<feature type="compositionally biased region" description="Basic and acidic residues" evidence="1">
    <location>
        <begin position="1408"/>
        <end position="1417"/>
    </location>
</feature>
<organism evidence="2 3">
    <name type="scientific">Cyprinus carpio</name>
    <name type="common">Common carp</name>
    <dbReference type="NCBI Taxonomy" id="7962"/>
    <lineage>
        <taxon>Eukaryota</taxon>
        <taxon>Metazoa</taxon>
        <taxon>Chordata</taxon>
        <taxon>Craniata</taxon>
        <taxon>Vertebrata</taxon>
        <taxon>Euteleostomi</taxon>
        <taxon>Actinopterygii</taxon>
        <taxon>Neopterygii</taxon>
        <taxon>Teleostei</taxon>
        <taxon>Ostariophysi</taxon>
        <taxon>Cypriniformes</taxon>
        <taxon>Cyprinidae</taxon>
        <taxon>Cyprininae</taxon>
        <taxon>Cyprinus</taxon>
    </lineage>
</organism>
<feature type="region of interest" description="Disordered" evidence="1">
    <location>
        <begin position="259"/>
        <end position="321"/>
    </location>
</feature>
<feature type="compositionally biased region" description="Basic residues" evidence="1">
    <location>
        <begin position="955"/>
        <end position="966"/>
    </location>
</feature>
<feature type="compositionally biased region" description="Basic residues" evidence="1">
    <location>
        <begin position="1060"/>
        <end position="1069"/>
    </location>
</feature>
<dbReference type="InterPro" id="IPR013240">
    <property type="entry name" value="DNA-dir_RNA_pol1_su_RPA34"/>
</dbReference>
<feature type="compositionally biased region" description="Basic and acidic residues" evidence="1">
    <location>
        <begin position="1070"/>
        <end position="1082"/>
    </location>
</feature>
<feature type="compositionally biased region" description="Polar residues" evidence="1">
    <location>
        <begin position="1452"/>
        <end position="1462"/>
    </location>
</feature>
<feature type="compositionally biased region" description="Polar residues" evidence="1">
    <location>
        <begin position="755"/>
        <end position="765"/>
    </location>
</feature>
<feature type="compositionally biased region" description="Polar residues" evidence="1">
    <location>
        <begin position="976"/>
        <end position="996"/>
    </location>
</feature>
<feature type="region of interest" description="Disordered" evidence="1">
    <location>
        <begin position="1682"/>
        <end position="1790"/>
    </location>
</feature>
<feature type="compositionally biased region" description="Basic residues" evidence="1">
    <location>
        <begin position="1485"/>
        <end position="1494"/>
    </location>
</feature>
<feature type="compositionally biased region" description="Basic and acidic residues" evidence="1">
    <location>
        <begin position="96"/>
        <end position="110"/>
    </location>
</feature>
<feature type="compositionally biased region" description="Basic residues" evidence="1">
    <location>
        <begin position="1167"/>
        <end position="1176"/>
    </location>
</feature>
<feature type="compositionally biased region" description="Basic and acidic residues" evidence="1">
    <location>
        <begin position="1441"/>
        <end position="1451"/>
    </location>
</feature>
<evidence type="ECO:0000313" key="2">
    <source>
        <dbReference type="Ensembl" id="ENSCCRP00020037014.1"/>
    </source>
</evidence>
<feature type="region of interest" description="Disordered" evidence="1">
    <location>
        <begin position="1317"/>
        <end position="1636"/>
    </location>
</feature>
<feature type="compositionally biased region" description="Basic and acidic residues" evidence="1">
    <location>
        <begin position="1103"/>
        <end position="1117"/>
    </location>
</feature>
<feature type="compositionally biased region" description="Polar residues" evidence="1">
    <location>
        <begin position="558"/>
        <end position="576"/>
    </location>
</feature>
<feature type="region of interest" description="Disordered" evidence="1">
    <location>
        <begin position="797"/>
        <end position="825"/>
    </location>
</feature>
<feature type="compositionally biased region" description="Basic and acidic residues" evidence="1">
    <location>
        <begin position="1228"/>
        <end position="1238"/>
    </location>
</feature>
<feature type="compositionally biased region" description="Basic residues" evidence="1">
    <location>
        <begin position="533"/>
        <end position="542"/>
    </location>
</feature>
<evidence type="ECO:0000256" key="1">
    <source>
        <dbReference type="SAM" id="MobiDB-lite"/>
    </source>
</evidence>
<dbReference type="GO" id="GO:0003723">
    <property type="term" value="F:RNA binding"/>
    <property type="evidence" value="ECO:0007669"/>
    <property type="project" value="TreeGrafter"/>
</dbReference>
<feature type="region of interest" description="Disordered" evidence="1">
    <location>
        <begin position="410"/>
        <end position="587"/>
    </location>
</feature>
<dbReference type="Ensembl" id="ENSCCRT00020040399.1">
    <property type="protein sequence ID" value="ENSCCRP00020037014.1"/>
    <property type="gene ID" value="ENSCCRG00020016526.1"/>
</dbReference>
<feature type="compositionally biased region" description="Polar residues" evidence="1">
    <location>
        <begin position="1559"/>
        <end position="1573"/>
    </location>
</feature>
<feature type="region of interest" description="Disordered" evidence="1">
    <location>
        <begin position="74"/>
        <end position="141"/>
    </location>
</feature>
<dbReference type="GO" id="GO:0006360">
    <property type="term" value="P:transcription by RNA polymerase I"/>
    <property type="evidence" value="ECO:0007669"/>
    <property type="project" value="InterPro"/>
</dbReference>
<sequence>MALGSEDSTTPLASPSTRKNVTLPAVSHVGDLIDIDPHSELIFETPPPDVVDSINECFEQFTSTVEKRSDATFHQLSSDSDSGESLFITQSRTKAVRTERRLRSSRRPESVSEDSEENEESENERGSGGQRAKCPKRRKSSIYIPPRRTTFPFLLKSLRRQHLSSKKHQILENSEMGGFLKCIRNIEEGCVNTGRAISPSMLESELSDNSEGDEHNSDHEVTKVDKTIFVPSYFKENKHKWLPQSFLEIRIQGSVSDDNEEQLFNTKAKEKKRKTKSTKKNKASASVKKQSNSKLEAPKSKATVRTSSESSGDSLFMEQEKQHEAHEVLASCSDAEHSDSAHCRHRLTKQTVQCAENLDGDHLVVIEETQRNSIEAVTEAIVHMEHDDNASSPSQADDIIGLENTVSNLQSETTTEHVEKNNPPVFSDSLFTSKEKKKKKHKLKEQEEAESGADTHSADNVHSVEMEQFSESQTTEMQPKRTKKKRKDKERTKMAHIEDNSGTDILSNETCEAPDTEQPEHIQTSEEITGLKSVRKKKKKKKNDREESQYESVDSALDVNSVSQFNNVTDRSTTQETVEERPSDVFEHTETELIDAEHSDSVQCAENSHLDHLSVIEDGQRNSVEAVTEPAVDHEDDLTSDNNLLNKSNSLLPPQGGDISIQNDIQQTDSDFGSEDLFTPLNSHKAASVTANMEESDQDSDVTQIETEGQSVSIFGPGTPRWCDGGHHAHEDNDSDETQIETEGTSMSVFGPGTPNKQFTTQDLNSTKHPESQKTDQIPVGLNAELLSRKEEKCNNKNRKMVSRSHKDSDVTKETIDVQPASKRLPLADEPLKEVYSISSERLNRRAIEEMETDPQETPLFQNGGLSFIKKKGKRKEKLGEINFIQCDSNVDVSSESPVGVKTTPREKEKLHEVENRVTSNEEQREASVLHLEETPEILEESVLSRVADDSVISKVKRKKKKKYKLKEHEDVEPSVENQSVETVQFSESQTAEMTSKITKKKKRKYVEENSATEFLSNETLDSDRPAELRGNDQSSEVQATHLPEHIQTCPTPNLTTLKSVKKKKKKKKRDETEEPEYKSVDLDVNSMSQFDYVDGVVGQQVIEERPSDDNTAEHLEGNTAHILKVAKHKKKSQNASSSSQSDDIIGLEKLASGSQSESTEELLEKKTKKSKKLKERKNAELASDIGDDVQLFQQSESPTTDLLSRKTKKKRANKDRERTTDSSSNEILDHMDDRPSEMRGNNVIQSIEATENNQFEHLQTSEEITRCSSPNVTKLSSGKKKKKKRDRSEKQQCESVDVNLDVSQLDVVSGLIAQKMTERRPSDGSAVEHSEGNAAHVLKVAKRKKKSQNASSPSQADDIIGLENSTEHVEKTNSPVPSDSLFTSKQKKKKKHKLKEQEEAESGADTHSADNVHSVEMEQFSESQTTEMQPKRTKKKRKDKERTKMAHIEDNSGTDILSNETCEAPDTEQPEHIQTSEEITGLKSVRKKKKKKKNDREESQYESVDSALDVNSVSQFNNVTDRSTTQEIFEERPSDVVEHTETELNDTKHKKKRKRSSLSVNEFSSSDAQMQETVAPERKRKKKRNSDHITNVGGELTLESSAHTVPFEKSQSPMLKSPEEITKKSKRKKNKEMNESINYIPDDSAELETVQTTRTDSVIQNNNADRHANIIISLGDSADIRKKKKKRKKDTENNITEISMSQNADSAAAVNGDETTKRPEKHRQRCHDRAGCVQTECNANNFLDSHRKQDTYEENHLKEGSGAGESESVLHKSKKKRKRREESLSVLDS</sequence>
<feature type="compositionally biased region" description="Basic and acidic residues" evidence="1">
    <location>
        <begin position="1022"/>
        <end position="1031"/>
    </location>
</feature>
<feature type="compositionally biased region" description="Basic and acidic residues" evidence="1">
    <location>
        <begin position="805"/>
        <end position="816"/>
    </location>
</feature>
<feature type="compositionally biased region" description="Basic and acidic residues" evidence="1">
    <location>
        <begin position="1530"/>
        <end position="1548"/>
    </location>
</feature>
<reference evidence="2" key="1">
    <citation type="submission" date="2025-08" db="UniProtKB">
        <authorList>
            <consortium name="Ensembl"/>
        </authorList>
    </citation>
    <scope>IDENTIFICATION</scope>
</reference>
<feature type="compositionally biased region" description="Polar residues" evidence="1">
    <location>
        <begin position="1192"/>
        <end position="1203"/>
    </location>
</feature>
<evidence type="ECO:0000313" key="3">
    <source>
        <dbReference type="Proteomes" id="UP000694701"/>
    </source>
</evidence>
<name>A0A8C2E7A5_CYPCA</name>
<accession>A0A8C2E7A5</accession>
<feature type="compositionally biased region" description="Basic and acidic residues" evidence="1">
    <location>
        <begin position="456"/>
        <end position="465"/>
    </location>
</feature>
<feature type="compositionally biased region" description="Basic residues" evidence="1">
    <location>
        <begin position="1386"/>
        <end position="1395"/>
    </location>
</feature>
<feature type="compositionally biased region" description="Low complexity" evidence="1">
    <location>
        <begin position="283"/>
        <end position="294"/>
    </location>
</feature>